<evidence type="ECO:0000313" key="2">
    <source>
        <dbReference type="Proteomes" id="UP001141806"/>
    </source>
</evidence>
<evidence type="ECO:0000313" key="1">
    <source>
        <dbReference type="EMBL" id="KAJ4982202.1"/>
    </source>
</evidence>
<proteinExistence type="predicted"/>
<sequence>MRKPRTPDGFDLRDDRQAAKEYITCFGCRIENYCCRGDEEELLAKSDCNAGMSTESSKALLDVGEAVSDVGEVEETLEPDDIEVSRTGTGTGTAGIVVESAGITVGGDVLV</sequence>
<organism evidence="1 2">
    <name type="scientific">Protea cynaroides</name>
    <dbReference type="NCBI Taxonomy" id="273540"/>
    <lineage>
        <taxon>Eukaryota</taxon>
        <taxon>Viridiplantae</taxon>
        <taxon>Streptophyta</taxon>
        <taxon>Embryophyta</taxon>
        <taxon>Tracheophyta</taxon>
        <taxon>Spermatophyta</taxon>
        <taxon>Magnoliopsida</taxon>
        <taxon>Proteales</taxon>
        <taxon>Proteaceae</taxon>
        <taxon>Protea</taxon>
    </lineage>
</organism>
<dbReference type="AlphaFoldDB" id="A0A9Q0L4H5"/>
<accession>A0A9Q0L4H5</accession>
<gene>
    <name evidence="1" type="ORF">NE237_033039</name>
</gene>
<protein>
    <submittedName>
        <fullName evidence="1">Uncharacterized protein</fullName>
    </submittedName>
</protein>
<comment type="caution">
    <text evidence="1">The sequence shown here is derived from an EMBL/GenBank/DDBJ whole genome shotgun (WGS) entry which is preliminary data.</text>
</comment>
<keyword evidence="2" id="KW-1185">Reference proteome</keyword>
<dbReference type="Proteomes" id="UP001141806">
    <property type="component" value="Unassembled WGS sequence"/>
</dbReference>
<dbReference type="EMBL" id="JAMYWD010000001">
    <property type="protein sequence ID" value="KAJ4982202.1"/>
    <property type="molecule type" value="Genomic_DNA"/>
</dbReference>
<reference evidence="1" key="1">
    <citation type="journal article" date="2023" name="Plant J.">
        <title>The genome of the king protea, Protea cynaroides.</title>
        <authorList>
            <person name="Chang J."/>
            <person name="Duong T.A."/>
            <person name="Schoeman C."/>
            <person name="Ma X."/>
            <person name="Roodt D."/>
            <person name="Barker N."/>
            <person name="Li Z."/>
            <person name="Van de Peer Y."/>
            <person name="Mizrachi E."/>
        </authorList>
    </citation>
    <scope>NUCLEOTIDE SEQUENCE</scope>
    <source>
        <tissue evidence="1">Young leaves</tissue>
    </source>
</reference>
<name>A0A9Q0L4H5_9MAGN</name>